<dbReference type="EMBL" id="MFPV01000016">
    <property type="protein sequence ID" value="OGH62235.1"/>
    <property type="molecule type" value="Genomic_DNA"/>
</dbReference>
<proteinExistence type="predicted"/>
<evidence type="ECO:0000256" key="1">
    <source>
        <dbReference type="SAM" id="SignalP"/>
    </source>
</evidence>
<feature type="signal peptide" evidence="1">
    <location>
        <begin position="1"/>
        <end position="22"/>
    </location>
</feature>
<dbReference type="Proteomes" id="UP000176329">
    <property type="component" value="Unassembled WGS sequence"/>
</dbReference>
<sequence>MSKHLLKGVVLGGLLGGLAVWAHTTPKGKQTKAAVEARVKALWAQLEKEYRKMDPDGVAGLKKQAATALKSWQKSKDLSADVKKSLGWVVKKLV</sequence>
<reference evidence="2 3" key="1">
    <citation type="journal article" date="2016" name="Nat. Commun.">
        <title>Thousands of microbial genomes shed light on interconnected biogeochemical processes in an aquifer system.</title>
        <authorList>
            <person name="Anantharaman K."/>
            <person name="Brown C.T."/>
            <person name="Hug L.A."/>
            <person name="Sharon I."/>
            <person name="Castelle C.J."/>
            <person name="Probst A.J."/>
            <person name="Thomas B.C."/>
            <person name="Singh A."/>
            <person name="Wilkins M.J."/>
            <person name="Karaoz U."/>
            <person name="Brodie E.L."/>
            <person name="Williams K.H."/>
            <person name="Hubbard S.S."/>
            <person name="Banfield J.F."/>
        </authorList>
    </citation>
    <scope>NUCLEOTIDE SEQUENCE [LARGE SCALE GENOMIC DNA]</scope>
</reference>
<feature type="chain" id="PRO_5009525490" description="Peptidoglycan binding-like domain-containing protein" evidence="1">
    <location>
        <begin position="23"/>
        <end position="94"/>
    </location>
</feature>
<gene>
    <name evidence="2" type="ORF">A2848_02070</name>
</gene>
<organism evidence="2 3">
    <name type="scientific">Candidatus Magasanikbacteria bacterium RIFCSPHIGHO2_01_FULL_50_8</name>
    <dbReference type="NCBI Taxonomy" id="1798674"/>
    <lineage>
        <taxon>Bacteria</taxon>
        <taxon>Candidatus Magasanikiibacteriota</taxon>
    </lineage>
</organism>
<evidence type="ECO:0008006" key="4">
    <source>
        <dbReference type="Google" id="ProtNLM"/>
    </source>
</evidence>
<accession>A0A1F6LSD2</accession>
<keyword evidence="1" id="KW-0732">Signal</keyword>
<evidence type="ECO:0000313" key="2">
    <source>
        <dbReference type="EMBL" id="OGH62235.1"/>
    </source>
</evidence>
<name>A0A1F6LSD2_9BACT</name>
<evidence type="ECO:0000313" key="3">
    <source>
        <dbReference type="Proteomes" id="UP000176329"/>
    </source>
</evidence>
<protein>
    <recommendedName>
        <fullName evidence="4">Peptidoglycan binding-like domain-containing protein</fullName>
    </recommendedName>
</protein>
<dbReference type="AlphaFoldDB" id="A0A1F6LSD2"/>
<comment type="caution">
    <text evidence="2">The sequence shown here is derived from an EMBL/GenBank/DDBJ whole genome shotgun (WGS) entry which is preliminary data.</text>
</comment>